<feature type="transmembrane region" description="Helical" evidence="1">
    <location>
        <begin position="154"/>
        <end position="179"/>
    </location>
</feature>
<feature type="transmembrane region" description="Helical" evidence="1">
    <location>
        <begin position="105"/>
        <end position="134"/>
    </location>
</feature>
<dbReference type="RefSeq" id="WP_370397532.1">
    <property type="nucleotide sequence ID" value="NZ_JALBUT010000009.1"/>
</dbReference>
<feature type="transmembrane region" description="Helical" evidence="1">
    <location>
        <begin position="24"/>
        <end position="43"/>
    </location>
</feature>
<evidence type="ECO:0000256" key="1">
    <source>
        <dbReference type="SAM" id="Phobius"/>
    </source>
</evidence>
<dbReference type="PANTHER" id="PTHR39165:SF1">
    <property type="entry name" value="DUF456 DOMAIN-CONTAINING PROTEIN"/>
    <property type="match status" value="1"/>
</dbReference>
<evidence type="ECO:0000313" key="3">
    <source>
        <dbReference type="Proteomes" id="UP001275932"/>
    </source>
</evidence>
<reference evidence="2 3" key="1">
    <citation type="submission" date="2022-03" db="EMBL/GenBank/DDBJ databases">
        <title>Novel taxa within the pig intestine.</title>
        <authorList>
            <person name="Wylensek D."/>
            <person name="Bishof K."/>
            <person name="Afrizal A."/>
            <person name="Clavel T."/>
        </authorList>
    </citation>
    <scope>NUCLEOTIDE SEQUENCE [LARGE SCALE GENOMIC DNA]</scope>
    <source>
        <strain evidence="2 3">CLA-KB-P66</strain>
    </source>
</reference>
<accession>A0ABU4WIP1</accession>
<feature type="transmembrane region" description="Helical" evidence="1">
    <location>
        <begin position="50"/>
        <end position="67"/>
    </location>
</feature>
<dbReference type="Pfam" id="PF04306">
    <property type="entry name" value="DUF456"/>
    <property type="match status" value="1"/>
</dbReference>
<name>A0ABU4WIP1_9BACT</name>
<dbReference type="InterPro" id="IPR007403">
    <property type="entry name" value="DUF456"/>
</dbReference>
<keyword evidence="3" id="KW-1185">Reference proteome</keyword>
<gene>
    <name evidence="2" type="ORF">MOX91_07815</name>
</gene>
<dbReference type="EMBL" id="JALBUT010000009">
    <property type="protein sequence ID" value="MDX8416079.1"/>
    <property type="molecule type" value="Genomic_DNA"/>
</dbReference>
<keyword evidence="1" id="KW-0812">Transmembrane</keyword>
<dbReference type="PANTHER" id="PTHR39165">
    <property type="entry name" value="IG HYPOTHETICAL 17883"/>
    <property type="match status" value="1"/>
</dbReference>
<keyword evidence="1" id="KW-1133">Transmembrane helix</keyword>
<evidence type="ECO:0000313" key="2">
    <source>
        <dbReference type="EMBL" id="MDX8416079.1"/>
    </source>
</evidence>
<keyword evidence="1" id="KW-0472">Membrane</keyword>
<protein>
    <submittedName>
        <fullName evidence="2">DUF456 domain-containing protein</fullName>
    </submittedName>
</protein>
<feature type="transmembrane region" description="Helical" evidence="1">
    <location>
        <begin position="73"/>
        <end position="93"/>
    </location>
</feature>
<comment type="caution">
    <text evidence="2">The sequence shown here is derived from an EMBL/GenBank/DDBJ whole genome shotgun (WGS) entry which is preliminary data.</text>
</comment>
<sequence length="184" mass="20424">MECLRDIWLSICENKDAVWSFGEFVAISAVLLIIFAVSFLGCILPMLPGVFLAFCGILIWKLTIGFYSMSWLSVFICAALALFAQVLDFWLPIKYTPTRQGARGALFGVVFGIVFSFAFPPLALLAIFFSPPLFAFVFERAWGDSKMAWRSGKGAFWGTLLGVFAKSAIIFVMILIALLDSFIN</sequence>
<organism evidence="2 3">
    <name type="scientific">Intestinicryptomonas porci</name>
    <dbReference type="NCBI Taxonomy" id="2926320"/>
    <lineage>
        <taxon>Bacteria</taxon>
        <taxon>Pseudomonadati</taxon>
        <taxon>Verrucomicrobiota</taxon>
        <taxon>Opitutia</taxon>
        <taxon>Opitutales</taxon>
        <taxon>Intestinicryptomonaceae</taxon>
        <taxon>Intestinicryptomonas</taxon>
    </lineage>
</organism>
<proteinExistence type="predicted"/>
<dbReference type="Proteomes" id="UP001275932">
    <property type="component" value="Unassembled WGS sequence"/>
</dbReference>